<name>A0A813FFY8_POLGL</name>
<dbReference type="SUPFAM" id="SSF57414">
    <property type="entry name" value="Hairpin loop containing domain-like"/>
    <property type="match status" value="1"/>
</dbReference>
<dbReference type="InterPro" id="IPR000177">
    <property type="entry name" value="Apple"/>
</dbReference>
<keyword evidence="7" id="KW-1185">Reference proteome</keyword>
<evidence type="ECO:0000313" key="6">
    <source>
        <dbReference type="EMBL" id="CAE8613107.1"/>
    </source>
</evidence>
<feature type="region of interest" description="Disordered" evidence="3">
    <location>
        <begin position="171"/>
        <end position="198"/>
    </location>
</feature>
<dbReference type="AlphaFoldDB" id="A0A813FFY8"/>
<dbReference type="GO" id="GO:0005576">
    <property type="term" value="C:extracellular region"/>
    <property type="evidence" value="ECO:0007669"/>
    <property type="project" value="InterPro"/>
</dbReference>
<gene>
    <name evidence="6" type="ORF">PGLA1383_LOCUS30888</name>
</gene>
<dbReference type="InterPro" id="IPR003609">
    <property type="entry name" value="Pan_app"/>
</dbReference>
<feature type="domain" description="Apple" evidence="5">
    <location>
        <begin position="42"/>
        <end position="110"/>
    </location>
</feature>
<comment type="caution">
    <text evidence="6">The sequence shown here is derived from an EMBL/GenBank/DDBJ whole genome shotgun (WGS) entry which is preliminary data.</text>
</comment>
<feature type="non-terminal residue" evidence="6">
    <location>
        <position position="198"/>
    </location>
</feature>
<evidence type="ECO:0000256" key="4">
    <source>
        <dbReference type="SAM" id="Phobius"/>
    </source>
</evidence>
<protein>
    <recommendedName>
        <fullName evidence="5">Apple domain-containing protein</fullName>
    </recommendedName>
</protein>
<sequence length="198" mass="20636">MDSRRPTDPEGAIAGHPTLRRQTPYGACIVGSDEALGAVGPALDVPGYNDPNVQKPQLFLADSLACQISCYSNPSCESFTFYQNKNACWLQGNSTTTFTNKNAVSGPKNCPGNPKPMIMVAWDAESGFAAQDAESAESAGKTGGVPWWGYVLVAMGVVGAGGATAFYFSNSKGSKKKKSSRGRALAVATDVEEAAGAE</sequence>
<evidence type="ECO:0000256" key="1">
    <source>
        <dbReference type="ARBA" id="ARBA00022737"/>
    </source>
</evidence>
<keyword evidence="4" id="KW-1133">Transmembrane helix</keyword>
<organism evidence="6 7">
    <name type="scientific">Polarella glacialis</name>
    <name type="common">Dinoflagellate</name>
    <dbReference type="NCBI Taxonomy" id="89957"/>
    <lineage>
        <taxon>Eukaryota</taxon>
        <taxon>Sar</taxon>
        <taxon>Alveolata</taxon>
        <taxon>Dinophyceae</taxon>
        <taxon>Suessiales</taxon>
        <taxon>Suessiaceae</taxon>
        <taxon>Polarella</taxon>
    </lineage>
</organism>
<evidence type="ECO:0000256" key="3">
    <source>
        <dbReference type="SAM" id="MobiDB-lite"/>
    </source>
</evidence>
<keyword evidence="1" id="KW-0677">Repeat</keyword>
<dbReference type="Gene3D" id="3.50.4.10">
    <property type="entry name" value="Hepatocyte Growth Factor"/>
    <property type="match status" value="1"/>
</dbReference>
<dbReference type="Proteomes" id="UP000654075">
    <property type="component" value="Unassembled WGS sequence"/>
</dbReference>
<evidence type="ECO:0000313" key="7">
    <source>
        <dbReference type="Proteomes" id="UP000654075"/>
    </source>
</evidence>
<keyword evidence="4" id="KW-0812">Transmembrane</keyword>
<keyword evidence="4" id="KW-0472">Membrane</keyword>
<accession>A0A813FFY8</accession>
<dbReference type="Pfam" id="PF00024">
    <property type="entry name" value="PAN_1"/>
    <property type="match status" value="1"/>
</dbReference>
<dbReference type="EMBL" id="CAJNNV010025203">
    <property type="protein sequence ID" value="CAE8613107.1"/>
    <property type="molecule type" value="Genomic_DNA"/>
</dbReference>
<proteinExistence type="predicted"/>
<evidence type="ECO:0000259" key="5">
    <source>
        <dbReference type="SMART" id="SM00223"/>
    </source>
</evidence>
<reference evidence="6" key="1">
    <citation type="submission" date="2021-02" db="EMBL/GenBank/DDBJ databases">
        <authorList>
            <person name="Dougan E. K."/>
            <person name="Rhodes N."/>
            <person name="Thang M."/>
            <person name="Chan C."/>
        </authorList>
    </citation>
    <scope>NUCLEOTIDE SEQUENCE</scope>
</reference>
<feature type="transmembrane region" description="Helical" evidence="4">
    <location>
        <begin position="147"/>
        <end position="168"/>
    </location>
</feature>
<evidence type="ECO:0000256" key="2">
    <source>
        <dbReference type="ARBA" id="ARBA00023157"/>
    </source>
</evidence>
<keyword evidence="2" id="KW-1015">Disulfide bond</keyword>
<dbReference type="GO" id="GO:0006508">
    <property type="term" value="P:proteolysis"/>
    <property type="evidence" value="ECO:0007669"/>
    <property type="project" value="InterPro"/>
</dbReference>
<dbReference type="SMART" id="SM00223">
    <property type="entry name" value="APPLE"/>
    <property type="match status" value="1"/>
</dbReference>